<evidence type="ECO:0000256" key="8">
    <source>
        <dbReference type="ARBA" id="ARBA00022832"/>
    </source>
</evidence>
<dbReference type="InterPro" id="IPR006694">
    <property type="entry name" value="Fatty_acid_hydroxylase"/>
</dbReference>
<keyword evidence="14" id="KW-0275">Fatty acid biosynthesis</keyword>
<accession>A0AAN7PL39</accession>
<keyword evidence="13 15" id="KW-0472">Membrane</keyword>
<evidence type="ECO:0000256" key="15">
    <source>
        <dbReference type="SAM" id="Phobius"/>
    </source>
</evidence>
<comment type="caution">
    <text evidence="17">The sequence shown here is derived from an EMBL/GenBank/DDBJ whole genome shotgun (WGS) entry which is preliminary data.</text>
</comment>
<reference evidence="17 18" key="1">
    <citation type="journal article" date="2023" name="Hortic Res">
        <title>Pangenome of water caltrop reveals structural variations and asymmetric subgenome divergence after allopolyploidization.</title>
        <authorList>
            <person name="Zhang X."/>
            <person name="Chen Y."/>
            <person name="Wang L."/>
            <person name="Yuan Y."/>
            <person name="Fang M."/>
            <person name="Shi L."/>
            <person name="Lu R."/>
            <person name="Comes H.P."/>
            <person name="Ma Y."/>
            <person name="Chen Y."/>
            <person name="Huang G."/>
            <person name="Zhou Y."/>
            <person name="Zheng Z."/>
            <person name="Qiu Y."/>
        </authorList>
    </citation>
    <scope>NUCLEOTIDE SEQUENCE [LARGE SCALE GENOMIC DNA]</scope>
    <source>
        <tissue evidence="17">Roots</tissue>
    </source>
</reference>
<feature type="domain" description="Fatty acid hydroxylase" evidence="16">
    <location>
        <begin position="228"/>
        <end position="366"/>
    </location>
</feature>
<evidence type="ECO:0000259" key="16">
    <source>
        <dbReference type="Pfam" id="PF04116"/>
    </source>
</evidence>
<evidence type="ECO:0000313" key="17">
    <source>
        <dbReference type="EMBL" id="KAK4751187.1"/>
    </source>
</evidence>
<keyword evidence="11" id="KW-0560">Oxidoreductase</keyword>
<evidence type="ECO:0000256" key="9">
    <source>
        <dbReference type="ARBA" id="ARBA00022833"/>
    </source>
</evidence>
<dbReference type="PANTHER" id="PTHR12863">
    <property type="entry name" value="FATTY ACID HYDROXYLASE"/>
    <property type="match status" value="1"/>
</dbReference>
<evidence type="ECO:0000256" key="7">
    <source>
        <dbReference type="ARBA" id="ARBA00022824"/>
    </source>
</evidence>
<evidence type="ECO:0000256" key="5">
    <source>
        <dbReference type="ARBA" id="ARBA00022692"/>
    </source>
</evidence>
<keyword evidence="4" id="KW-0444">Lipid biosynthesis</keyword>
<feature type="transmembrane region" description="Helical" evidence="15">
    <location>
        <begin position="306"/>
        <end position="324"/>
    </location>
</feature>
<evidence type="ECO:0000313" key="18">
    <source>
        <dbReference type="Proteomes" id="UP001345219"/>
    </source>
</evidence>
<dbReference type="AlphaFoldDB" id="A0AAN7PL39"/>
<evidence type="ECO:0000256" key="2">
    <source>
        <dbReference type="ARBA" id="ARBA00004477"/>
    </source>
</evidence>
<comment type="subcellular location">
    <subcellularLocation>
        <location evidence="2">Endoplasmic reticulum membrane</location>
        <topology evidence="2">Multi-pass membrane protein</topology>
    </subcellularLocation>
</comment>
<comment type="similarity">
    <text evidence="3">Belongs to the sterol desaturase family.</text>
</comment>
<evidence type="ECO:0000256" key="1">
    <source>
        <dbReference type="ARBA" id="ARBA00001947"/>
    </source>
</evidence>
<dbReference type="PANTHER" id="PTHR12863:SF1">
    <property type="entry name" value="FATTY ACID 2-HYDROXYLASE"/>
    <property type="match status" value="1"/>
</dbReference>
<evidence type="ECO:0000256" key="4">
    <source>
        <dbReference type="ARBA" id="ARBA00022516"/>
    </source>
</evidence>
<name>A0AAN7PL39_9MYRT</name>
<dbReference type="EMBL" id="JAXIOK010000017">
    <property type="protein sequence ID" value="KAK4751187.1"/>
    <property type="molecule type" value="Genomic_DNA"/>
</dbReference>
<dbReference type="GO" id="GO:0006633">
    <property type="term" value="P:fatty acid biosynthetic process"/>
    <property type="evidence" value="ECO:0007669"/>
    <property type="project" value="UniProtKB-KW"/>
</dbReference>
<keyword evidence="5 15" id="KW-0812">Transmembrane</keyword>
<protein>
    <recommendedName>
        <fullName evidence="16">Fatty acid hydroxylase domain-containing protein</fullName>
    </recommendedName>
</protein>
<evidence type="ECO:0000256" key="14">
    <source>
        <dbReference type="ARBA" id="ARBA00023160"/>
    </source>
</evidence>
<keyword evidence="10 15" id="KW-1133">Transmembrane helix</keyword>
<keyword evidence="7" id="KW-0256">Endoplasmic reticulum</keyword>
<dbReference type="GO" id="GO:0005506">
    <property type="term" value="F:iron ion binding"/>
    <property type="evidence" value="ECO:0007669"/>
    <property type="project" value="InterPro"/>
</dbReference>
<comment type="cofactor">
    <cofactor evidence="1">
        <name>Zn(2+)</name>
        <dbReference type="ChEBI" id="CHEBI:29105"/>
    </cofactor>
</comment>
<dbReference type="Proteomes" id="UP001345219">
    <property type="component" value="Chromosome 4"/>
</dbReference>
<dbReference type="Gene3D" id="3.30.190.20">
    <property type="match status" value="1"/>
</dbReference>
<sequence>MSFLRKKKSRTARISRLVADLQSPPKRDGSLVVETGFPTSFVGLSLARARVNLSEEFLRENIGAFVNALLRAKPAGLKKASKYAGYVNAFHICSTVRTQRTKTRKKERKEEARSFLPRLAASAVGLVQDTPLIIRAYSSTMVGQGFQVDLSKPLVAQVGHLGEDYEEWVHQATVSKEGPRFFESNILEFFTRTRWWVIPLVWVPVACWFISLSAAMGQCCSQLALLTVTGIFVWTLLEYMLHRFLFHSKTRTYWTNTMHYLLHGCHHKHPMDSLRLVFPPAAAAIIATPVWNLIKLLSTPSTAPALFAGVLLGYVTYDLTHYYLHHGQPSSSMPKRLKKYHLNHHYREQNMGFGITSSIWDWVFGTLPPPPKAGKKST</sequence>
<proteinExistence type="inferred from homology"/>
<keyword evidence="8" id="KW-0276">Fatty acid metabolism</keyword>
<dbReference type="GO" id="GO:0005789">
    <property type="term" value="C:endoplasmic reticulum membrane"/>
    <property type="evidence" value="ECO:0007669"/>
    <property type="project" value="UniProtKB-SubCell"/>
</dbReference>
<keyword evidence="9" id="KW-0862">Zinc</keyword>
<evidence type="ECO:0000256" key="12">
    <source>
        <dbReference type="ARBA" id="ARBA00023098"/>
    </source>
</evidence>
<evidence type="ECO:0000256" key="13">
    <source>
        <dbReference type="ARBA" id="ARBA00023136"/>
    </source>
</evidence>
<organism evidence="17 18">
    <name type="scientific">Trapa incisa</name>
    <dbReference type="NCBI Taxonomy" id="236973"/>
    <lineage>
        <taxon>Eukaryota</taxon>
        <taxon>Viridiplantae</taxon>
        <taxon>Streptophyta</taxon>
        <taxon>Embryophyta</taxon>
        <taxon>Tracheophyta</taxon>
        <taxon>Spermatophyta</taxon>
        <taxon>Magnoliopsida</taxon>
        <taxon>eudicotyledons</taxon>
        <taxon>Gunneridae</taxon>
        <taxon>Pentapetalae</taxon>
        <taxon>rosids</taxon>
        <taxon>malvids</taxon>
        <taxon>Myrtales</taxon>
        <taxon>Lythraceae</taxon>
        <taxon>Trapa</taxon>
    </lineage>
</organism>
<evidence type="ECO:0000256" key="11">
    <source>
        <dbReference type="ARBA" id="ARBA00023002"/>
    </source>
</evidence>
<dbReference type="Pfam" id="PF04116">
    <property type="entry name" value="FA_hydroxylase"/>
    <property type="match status" value="1"/>
</dbReference>
<evidence type="ECO:0000256" key="6">
    <source>
        <dbReference type="ARBA" id="ARBA00022723"/>
    </source>
</evidence>
<dbReference type="GO" id="GO:0080132">
    <property type="term" value="F:fatty acid 2-hydroxylase activity"/>
    <property type="evidence" value="ECO:0007669"/>
    <property type="project" value="InterPro"/>
</dbReference>
<feature type="transmembrane region" description="Helical" evidence="15">
    <location>
        <begin position="195"/>
        <end position="217"/>
    </location>
</feature>
<evidence type="ECO:0000256" key="10">
    <source>
        <dbReference type="ARBA" id="ARBA00022989"/>
    </source>
</evidence>
<evidence type="ECO:0000256" key="3">
    <source>
        <dbReference type="ARBA" id="ARBA00009324"/>
    </source>
</evidence>
<keyword evidence="12" id="KW-0443">Lipid metabolism</keyword>
<keyword evidence="18" id="KW-1185">Reference proteome</keyword>
<gene>
    <name evidence="17" type="ORF">SAY87_004669</name>
</gene>
<keyword evidence="6" id="KW-0479">Metal-binding</keyword>
<feature type="transmembrane region" description="Helical" evidence="15">
    <location>
        <begin position="223"/>
        <end position="241"/>
    </location>
</feature>
<feature type="transmembrane region" description="Helical" evidence="15">
    <location>
        <begin position="276"/>
        <end position="294"/>
    </location>
</feature>
<dbReference type="InterPro" id="IPR014430">
    <property type="entry name" value="Scs7"/>
</dbReference>